<gene>
    <name evidence="3" type="ORF">PCAR00345_LOCUS2078</name>
</gene>
<dbReference type="GO" id="GO:0005737">
    <property type="term" value="C:cytoplasm"/>
    <property type="evidence" value="ECO:0007669"/>
    <property type="project" value="TreeGrafter"/>
</dbReference>
<feature type="repeat" description="RCC1" evidence="1">
    <location>
        <begin position="340"/>
        <end position="393"/>
    </location>
</feature>
<feature type="repeat" description="RCC1" evidence="1">
    <location>
        <begin position="456"/>
        <end position="517"/>
    </location>
</feature>
<feature type="compositionally biased region" description="Polar residues" evidence="2">
    <location>
        <begin position="772"/>
        <end position="787"/>
    </location>
</feature>
<dbReference type="Gene3D" id="2.130.10.30">
    <property type="entry name" value="Regulator of chromosome condensation 1/beta-lactamase-inhibitor protein II"/>
    <property type="match status" value="4"/>
</dbReference>
<dbReference type="InterPro" id="IPR000408">
    <property type="entry name" value="Reg_chr_condens"/>
</dbReference>
<evidence type="ECO:0000256" key="1">
    <source>
        <dbReference type="PROSITE-ProRule" id="PRU00235"/>
    </source>
</evidence>
<sequence length="787" mass="80628">MVAEVFVWGTNEHAALALPREVGTGNEVHRILAVRSHFVRGAATIAGRSMCATASGELLSWGGRNARLPQRMLGPADVATLGCTDTHVFALTDAGDVYSCMFGREAVDWPRVAVEIVRLACGEAHCLALDENGGLFSWGRGTQGQLGLGKVVENVQSPTRVTSLPQPAAMVACGAAHSMLLTNSGELLGCGVRECLVGHEWSRQGVQPGFATLDATGATPGETATAVCGRAHTLVLTGEGKLFSFGRGEAGQLGHGSAPCGRALRVGGPLATRTVSAVWGSAADQSFALTSDGCFFFWGAPPVDGASPVPVPEEMPELNGVSISLVSACSTHVLAISSGGDAFAWGDGGECAAALGLQTLGAVDSPRAHPLLSSRRVRQLSCGDGPHCLALLHADSGGGVLAWGRNSHGELGRGGGGGGPPTLVDSGALAKRTTPLTQVAAGGHFSLVCGSGSEGDELFGWGSAAAAQLGKADLVSSRECDDGVCWSPVKLSHIVSGAAWIAQLCAGWQHAGIIICDEPVGESRRSRAAAAGVALLWGCDQGGALGAGGDDGSAGGDGGSGGPSAPAGSLTDAAVRLLSCGREASAAVDSNGNLHVWGRFADSSEIRPQLLALPPEMPSSITVTHLCCAGRRLLFLCSARLDHTQHRDRLESQTSSSILFECTKGKVRKLSVLDGLQANEIGSDGETLFIQTEQGRLLRTSLSAGAKRREVVALPGDATAQLLSVGRTHGAVAADCAAELFDRNSLLARSLSPAASVSSPMRPGSARPCWLQPSSQPQEKARTSITR</sequence>
<feature type="region of interest" description="Disordered" evidence="2">
    <location>
        <begin position="548"/>
        <end position="567"/>
    </location>
</feature>
<evidence type="ECO:0000256" key="2">
    <source>
        <dbReference type="SAM" id="MobiDB-lite"/>
    </source>
</evidence>
<name>A0A7S4ESK8_CHRCT</name>
<dbReference type="InterPro" id="IPR051553">
    <property type="entry name" value="Ran_GTPase-activating"/>
</dbReference>
<dbReference type="SUPFAM" id="SSF50985">
    <property type="entry name" value="RCC1/BLIP-II"/>
    <property type="match status" value="3"/>
</dbReference>
<reference evidence="3" key="1">
    <citation type="submission" date="2021-01" db="EMBL/GenBank/DDBJ databases">
        <authorList>
            <person name="Corre E."/>
            <person name="Pelletier E."/>
            <person name="Niang G."/>
            <person name="Scheremetjew M."/>
            <person name="Finn R."/>
            <person name="Kale V."/>
            <person name="Holt S."/>
            <person name="Cochrane G."/>
            <person name="Meng A."/>
            <person name="Brown T."/>
            <person name="Cohen L."/>
        </authorList>
    </citation>
    <scope>NUCLEOTIDE SEQUENCE</scope>
    <source>
        <strain evidence="3">CCMP645</strain>
    </source>
</reference>
<proteinExistence type="predicted"/>
<dbReference type="PROSITE" id="PS50012">
    <property type="entry name" value="RCC1_3"/>
    <property type="match status" value="5"/>
</dbReference>
<feature type="compositionally biased region" description="Gly residues" evidence="2">
    <location>
        <begin position="548"/>
        <end position="562"/>
    </location>
</feature>
<organism evidence="3">
    <name type="scientific">Chrysotila carterae</name>
    <name type="common">Marine alga</name>
    <name type="synonym">Syracosphaera carterae</name>
    <dbReference type="NCBI Taxonomy" id="13221"/>
    <lineage>
        <taxon>Eukaryota</taxon>
        <taxon>Haptista</taxon>
        <taxon>Haptophyta</taxon>
        <taxon>Prymnesiophyceae</taxon>
        <taxon>Isochrysidales</taxon>
        <taxon>Isochrysidaceae</taxon>
        <taxon>Chrysotila</taxon>
    </lineage>
</organism>
<protein>
    <submittedName>
        <fullName evidence="3">Uncharacterized protein</fullName>
    </submittedName>
</protein>
<dbReference type="EMBL" id="HBIZ01003804">
    <property type="protein sequence ID" value="CAE0749495.1"/>
    <property type="molecule type" value="Transcribed_RNA"/>
</dbReference>
<feature type="region of interest" description="Disordered" evidence="2">
    <location>
        <begin position="753"/>
        <end position="787"/>
    </location>
</feature>
<dbReference type="Pfam" id="PF00415">
    <property type="entry name" value="RCC1"/>
    <property type="match status" value="2"/>
</dbReference>
<dbReference type="PANTHER" id="PTHR45982:SF1">
    <property type="entry name" value="REGULATOR OF CHROMOSOME CONDENSATION"/>
    <property type="match status" value="1"/>
</dbReference>
<dbReference type="PANTHER" id="PTHR45982">
    <property type="entry name" value="REGULATOR OF CHROMOSOME CONDENSATION"/>
    <property type="match status" value="1"/>
</dbReference>
<feature type="repeat" description="RCC1" evidence="1">
    <location>
        <begin position="240"/>
        <end position="292"/>
    </location>
</feature>
<dbReference type="GO" id="GO:0005085">
    <property type="term" value="F:guanyl-nucleotide exchange factor activity"/>
    <property type="evidence" value="ECO:0007669"/>
    <property type="project" value="TreeGrafter"/>
</dbReference>
<dbReference type="PRINTS" id="PR00633">
    <property type="entry name" value="RCCNDNSATION"/>
</dbReference>
<feature type="repeat" description="RCC1" evidence="1">
    <location>
        <begin position="398"/>
        <end position="452"/>
    </location>
</feature>
<evidence type="ECO:0000313" key="3">
    <source>
        <dbReference type="EMBL" id="CAE0749495.1"/>
    </source>
</evidence>
<dbReference type="InterPro" id="IPR009091">
    <property type="entry name" value="RCC1/BLIP-II"/>
</dbReference>
<accession>A0A7S4ESK8</accession>
<dbReference type="AlphaFoldDB" id="A0A7S4ESK8"/>
<dbReference type="Pfam" id="PF13540">
    <property type="entry name" value="RCC1_2"/>
    <property type="match status" value="1"/>
</dbReference>
<feature type="repeat" description="RCC1" evidence="1">
    <location>
        <begin position="133"/>
        <end position="184"/>
    </location>
</feature>